<dbReference type="RefSeq" id="WP_008942232.1">
    <property type="nucleotide sequence ID" value="NZ_BKQF01000006.1"/>
</dbReference>
<protein>
    <submittedName>
        <fullName evidence="1">Uncharacterized protein</fullName>
    </submittedName>
</protein>
<evidence type="ECO:0000313" key="5">
    <source>
        <dbReference type="Proteomes" id="UP000451048"/>
    </source>
</evidence>
<organism evidence="1 5">
    <name type="scientific">Acinetobacter haemolyticus</name>
    <dbReference type="NCBI Taxonomy" id="29430"/>
    <lineage>
        <taxon>Bacteria</taxon>
        <taxon>Pseudomonadati</taxon>
        <taxon>Pseudomonadota</taxon>
        <taxon>Gammaproteobacteria</taxon>
        <taxon>Moraxellales</taxon>
        <taxon>Moraxellaceae</taxon>
        <taxon>Acinetobacter</taxon>
    </lineage>
</organism>
<reference evidence="2 4" key="2">
    <citation type="submission" date="2019-03" db="EMBL/GenBank/DDBJ databases">
        <title>Complete genome sequence of two outbreak-associated Acinetobacter haemolyticus strains.</title>
        <authorList>
            <person name="Bai L."/>
            <person name="Zhang S.-C."/>
            <person name="Deng Y."/>
            <person name="Song C.-C."/>
            <person name="Kang G.-B."/>
            <person name="Dong Y."/>
            <person name="Wang Y."/>
            <person name="Gao F."/>
            <person name="Huang H."/>
        </authorList>
    </citation>
    <scope>NUCLEOTIDE SEQUENCE [LARGE SCALE GENOMIC DNA]</scope>
    <source>
        <strain evidence="2 4">TJR01</strain>
    </source>
</reference>
<proteinExistence type="predicted"/>
<sequence length="127" mass="15067">MKFIIHDIENFPFVEFKQDQAVPGYSPQWQLEMQEFLEMSSPFVIVYDQLSMQETPEDFKQRGLWLKNHKDELNQLCKAIICIEPDQEKRVAIRKMTEMAVKAFGIPYEIVNTREDAERIVDELIQV</sequence>
<evidence type="ECO:0000313" key="6">
    <source>
        <dbReference type="Proteomes" id="UP000463868"/>
    </source>
</evidence>
<reference evidence="1 5" key="3">
    <citation type="submission" date="2019-12" db="EMBL/GenBank/DDBJ databases">
        <title>Acinetobacter haemolyticus comparative genomics.</title>
        <authorList>
            <person name="Castro-Jaimes S."/>
            <person name="Bello-Lopez E."/>
            <person name="Velazquez-Acosta C."/>
            <person name="Volkow-Fernandez P."/>
            <person name="Lozano-Zarain P."/>
            <person name="Castillo Ramirez S."/>
            <person name="Cevallos M.A."/>
        </authorList>
    </citation>
    <scope>NUCLEOTIDE SEQUENCE [LARGE SCALE GENOMIC DNA]</scope>
    <source>
        <strain evidence="1 5">AN10</strain>
    </source>
</reference>
<gene>
    <name evidence="3" type="ORF">AhaeAN43_15515</name>
    <name evidence="2" type="ORF">AHTJR_14620</name>
    <name evidence="1" type="ORF">GPS52_06600</name>
</gene>
<reference evidence="3 6" key="1">
    <citation type="submission" date="2018-08" db="EMBL/GenBank/DDBJ databases">
        <title>Analysis of the genomic diversity of Mexican Acinetobacter haemolyticus clinical isolates.</title>
        <authorList>
            <person name="Castro-Jaimes S."/>
            <person name="Cevallos M.A."/>
        </authorList>
    </citation>
    <scope>NUCLEOTIDE SEQUENCE [LARGE SCALE GENOMIC DNA]</scope>
    <source>
        <strain evidence="3 6">AN43</strain>
    </source>
</reference>
<dbReference type="EMBL" id="CP038009">
    <property type="protein sequence ID" value="QBQ17429.1"/>
    <property type="molecule type" value="Genomic_DNA"/>
</dbReference>
<evidence type="ECO:0000313" key="3">
    <source>
        <dbReference type="EMBL" id="QHI14658.1"/>
    </source>
</evidence>
<name>A0A2K8Q0C5_ACIHA</name>
<dbReference type="Proteomes" id="UP000463868">
    <property type="component" value="Chromosome"/>
</dbReference>
<dbReference type="Proteomes" id="UP000451048">
    <property type="component" value="Unassembled WGS sequence"/>
</dbReference>
<dbReference type="AlphaFoldDB" id="A0A2K8Q0C5"/>
<dbReference type="EMBL" id="CP031976">
    <property type="protein sequence ID" value="QHI14658.1"/>
    <property type="molecule type" value="Genomic_DNA"/>
</dbReference>
<dbReference type="Proteomes" id="UP000294395">
    <property type="component" value="Chromosome"/>
</dbReference>
<dbReference type="EMBL" id="WTTO01000013">
    <property type="protein sequence ID" value="NAR73168.1"/>
    <property type="molecule type" value="Genomic_DNA"/>
</dbReference>
<evidence type="ECO:0000313" key="2">
    <source>
        <dbReference type="EMBL" id="QBQ17429.1"/>
    </source>
</evidence>
<evidence type="ECO:0000313" key="4">
    <source>
        <dbReference type="Proteomes" id="UP000294395"/>
    </source>
</evidence>
<accession>A0A2K8Q0C5</accession>
<evidence type="ECO:0000313" key="1">
    <source>
        <dbReference type="EMBL" id="NAR73168.1"/>
    </source>
</evidence>